<sequence length="192" mass="21164">MLPRLIPRAEHRRRDERRRVADGGCRATRTWRFRHGSGAKSGPQRKKGGVEREREREGVVRRGEGGGTRDWNSQLHGHSWSRGLKTRRGPCGEFTCGEFTCGEFPCGEFTCGVFTCGVFTCGEFTCGEFTCGEFTCGVFTCGEFTCGEFTCGEFTCGEFTCGEFTCGVFTCGVFTCGEFTCSLSDAVYLGLL</sequence>
<protein>
    <submittedName>
        <fullName evidence="2">Uncharacterized protein</fullName>
    </submittedName>
</protein>
<dbReference type="EMBL" id="SRLO01000073">
    <property type="protein sequence ID" value="TNN78467.1"/>
    <property type="molecule type" value="Genomic_DNA"/>
</dbReference>
<organism evidence="2 3">
    <name type="scientific">Liparis tanakae</name>
    <name type="common">Tanaka's snailfish</name>
    <dbReference type="NCBI Taxonomy" id="230148"/>
    <lineage>
        <taxon>Eukaryota</taxon>
        <taxon>Metazoa</taxon>
        <taxon>Chordata</taxon>
        <taxon>Craniata</taxon>
        <taxon>Vertebrata</taxon>
        <taxon>Euteleostomi</taxon>
        <taxon>Actinopterygii</taxon>
        <taxon>Neopterygii</taxon>
        <taxon>Teleostei</taxon>
        <taxon>Neoteleostei</taxon>
        <taxon>Acanthomorphata</taxon>
        <taxon>Eupercaria</taxon>
        <taxon>Perciformes</taxon>
        <taxon>Cottioidei</taxon>
        <taxon>Cottales</taxon>
        <taxon>Liparidae</taxon>
        <taxon>Liparis</taxon>
    </lineage>
</organism>
<evidence type="ECO:0000313" key="2">
    <source>
        <dbReference type="EMBL" id="TNN78467.1"/>
    </source>
</evidence>
<comment type="caution">
    <text evidence="2">The sequence shown here is derived from an EMBL/GenBank/DDBJ whole genome shotgun (WGS) entry which is preliminary data.</text>
</comment>
<reference evidence="2 3" key="1">
    <citation type="submission" date="2019-03" db="EMBL/GenBank/DDBJ databases">
        <title>First draft genome of Liparis tanakae, snailfish: a comprehensive survey of snailfish specific genes.</title>
        <authorList>
            <person name="Kim W."/>
            <person name="Song I."/>
            <person name="Jeong J.-H."/>
            <person name="Kim D."/>
            <person name="Kim S."/>
            <person name="Ryu S."/>
            <person name="Song J.Y."/>
            <person name="Lee S.K."/>
        </authorList>
    </citation>
    <scope>NUCLEOTIDE SEQUENCE [LARGE SCALE GENOMIC DNA]</scope>
    <source>
        <tissue evidence="2">Muscle</tissue>
    </source>
</reference>
<accession>A0A4Z2IL42</accession>
<feature type="region of interest" description="Disordered" evidence="1">
    <location>
        <begin position="1"/>
        <end position="21"/>
    </location>
</feature>
<evidence type="ECO:0000256" key="1">
    <source>
        <dbReference type="SAM" id="MobiDB-lite"/>
    </source>
</evidence>
<feature type="compositionally biased region" description="Basic and acidic residues" evidence="1">
    <location>
        <begin position="48"/>
        <end position="64"/>
    </location>
</feature>
<dbReference type="Proteomes" id="UP000314294">
    <property type="component" value="Unassembled WGS sequence"/>
</dbReference>
<feature type="region of interest" description="Disordered" evidence="1">
    <location>
        <begin position="34"/>
        <end position="70"/>
    </location>
</feature>
<feature type="compositionally biased region" description="Basic residues" evidence="1">
    <location>
        <begin position="34"/>
        <end position="47"/>
    </location>
</feature>
<feature type="compositionally biased region" description="Basic and acidic residues" evidence="1">
    <location>
        <begin position="7"/>
        <end position="21"/>
    </location>
</feature>
<keyword evidence="3" id="KW-1185">Reference proteome</keyword>
<evidence type="ECO:0000313" key="3">
    <source>
        <dbReference type="Proteomes" id="UP000314294"/>
    </source>
</evidence>
<gene>
    <name evidence="2" type="ORF">EYF80_011250</name>
</gene>
<proteinExistence type="predicted"/>
<name>A0A4Z2IL42_9TELE</name>
<dbReference type="AlphaFoldDB" id="A0A4Z2IL42"/>